<evidence type="ECO:0000313" key="2">
    <source>
        <dbReference type="EnsemblMetazoa" id="GBRI019584-PA"/>
    </source>
</evidence>
<keyword evidence="3" id="KW-1185">Reference proteome</keyword>
<feature type="transmembrane region" description="Helical" evidence="1">
    <location>
        <begin position="112"/>
        <end position="130"/>
    </location>
</feature>
<keyword evidence="1" id="KW-0812">Transmembrane</keyword>
<evidence type="ECO:0000256" key="1">
    <source>
        <dbReference type="SAM" id="Phobius"/>
    </source>
</evidence>
<protein>
    <submittedName>
        <fullName evidence="2">Uncharacterized protein</fullName>
    </submittedName>
</protein>
<organism evidence="2 3">
    <name type="scientific">Glossina brevipalpis</name>
    <dbReference type="NCBI Taxonomy" id="37001"/>
    <lineage>
        <taxon>Eukaryota</taxon>
        <taxon>Metazoa</taxon>
        <taxon>Ecdysozoa</taxon>
        <taxon>Arthropoda</taxon>
        <taxon>Hexapoda</taxon>
        <taxon>Insecta</taxon>
        <taxon>Pterygota</taxon>
        <taxon>Neoptera</taxon>
        <taxon>Endopterygota</taxon>
        <taxon>Diptera</taxon>
        <taxon>Brachycera</taxon>
        <taxon>Muscomorpha</taxon>
        <taxon>Hippoboscoidea</taxon>
        <taxon>Glossinidae</taxon>
        <taxon>Glossina</taxon>
    </lineage>
</organism>
<keyword evidence="1" id="KW-1133">Transmembrane helix</keyword>
<accession>A0A1A9WH73</accession>
<reference evidence="3" key="1">
    <citation type="submission" date="2014-03" db="EMBL/GenBank/DDBJ databases">
        <authorList>
            <person name="Aksoy S."/>
            <person name="Warren W."/>
            <person name="Wilson R.K."/>
        </authorList>
    </citation>
    <scope>NUCLEOTIDE SEQUENCE [LARGE SCALE GENOMIC DNA]</scope>
    <source>
        <strain evidence="3">IAEA</strain>
    </source>
</reference>
<name>A0A1A9WH73_9MUSC</name>
<dbReference type="VEuPathDB" id="VectorBase:GBRI019584"/>
<keyword evidence="1" id="KW-0472">Membrane</keyword>
<evidence type="ECO:0000313" key="3">
    <source>
        <dbReference type="Proteomes" id="UP000091820"/>
    </source>
</evidence>
<dbReference type="EnsemblMetazoa" id="GBRI019584-RA">
    <property type="protein sequence ID" value="GBRI019584-PA"/>
    <property type="gene ID" value="GBRI019584"/>
</dbReference>
<dbReference type="Proteomes" id="UP000091820">
    <property type="component" value="Unassembled WGS sequence"/>
</dbReference>
<sequence length="174" mass="20009">MNRKEFTLHLNTTEAAAAPAAARLLLAYMKTTNCRSHNSDLMEVFFILQSVGSHKYISNSFSYSDPIEIFESISHTPIRLNRSQQIIFGFGLNSNFPFATTCLYVLNTNMLLWLLFIDVAVMFSILVMSVSSNGYNFKYDIQLYDIQLHDILLCKQLRKLCSLCRVKISRHAFF</sequence>
<reference evidence="2" key="2">
    <citation type="submission" date="2020-05" db="UniProtKB">
        <authorList>
            <consortium name="EnsemblMetazoa"/>
        </authorList>
    </citation>
    <scope>IDENTIFICATION</scope>
    <source>
        <strain evidence="2">IAEA</strain>
    </source>
</reference>
<feature type="transmembrane region" description="Helical" evidence="1">
    <location>
        <begin position="86"/>
        <end position="106"/>
    </location>
</feature>
<dbReference type="AlphaFoldDB" id="A0A1A9WH73"/>
<proteinExistence type="predicted"/>